<evidence type="ECO:0000259" key="20">
    <source>
        <dbReference type="SMART" id="SM00904"/>
    </source>
</evidence>
<evidence type="ECO:0000256" key="1">
    <source>
        <dbReference type="ARBA" id="ARBA00002121"/>
    </source>
</evidence>
<comment type="function">
    <text evidence="1">Catalyzes the phosphorylation of riboflavin to FMN followed by the adenylation of FMN to FAD.</text>
</comment>
<keyword evidence="13" id="KW-0418">Kinase</keyword>
<reference evidence="21 22" key="1">
    <citation type="submission" date="2019-11" db="EMBL/GenBank/DDBJ databases">
        <title>Draft genome of Amycolatopsis RM579.</title>
        <authorList>
            <person name="Duangmal K."/>
            <person name="Mingma R."/>
        </authorList>
    </citation>
    <scope>NUCLEOTIDE SEQUENCE [LARGE SCALE GENOMIC DNA]</scope>
    <source>
        <strain evidence="21 22">RM579</strain>
    </source>
</reference>
<evidence type="ECO:0000256" key="7">
    <source>
        <dbReference type="ARBA" id="ARBA00018483"/>
    </source>
</evidence>
<protein>
    <recommendedName>
        <fullName evidence="7">Bifunctional riboflavin kinase/FMN adenylyltransferase</fullName>
        <ecNumber evidence="5">2.7.1.26</ecNumber>
        <ecNumber evidence="6">2.7.7.2</ecNumber>
    </recommendedName>
    <alternativeName>
        <fullName evidence="17">Riboflavin biosynthesis protein RibF</fullName>
    </alternativeName>
</protein>
<keyword evidence="15" id="KW-0067">ATP-binding</keyword>
<dbReference type="FunFam" id="2.40.30.30:FF:000003">
    <property type="entry name" value="Riboflavin biosynthesis protein"/>
    <property type="match status" value="1"/>
</dbReference>
<keyword evidence="12" id="KW-0547">Nucleotide-binding</keyword>
<evidence type="ECO:0000256" key="8">
    <source>
        <dbReference type="ARBA" id="ARBA00022630"/>
    </source>
</evidence>
<comment type="similarity">
    <text evidence="4">Belongs to the RibF family.</text>
</comment>
<dbReference type="OrthoDB" id="9803667at2"/>
<evidence type="ECO:0000256" key="12">
    <source>
        <dbReference type="ARBA" id="ARBA00022741"/>
    </source>
</evidence>
<keyword evidence="10" id="KW-0808">Transferase</keyword>
<evidence type="ECO:0000256" key="5">
    <source>
        <dbReference type="ARBA" id="ARBA00012105"/>
    </source>
</evidence>
<evidence type="ECO:0000256" key="19">
    <source>
        <dbReference type="ARBA" id="ARBA00049494"/>
    </source>
</evidence>
<comment type="pathway">
    <text evidence="3">Cofactor biosynthesis; FMN biosynthesis; FMN from riboflavin (ATP route): step 1/1.</text>
</comment>
<dbReference type="SUPFAM" id="SSF82114">
    <property type="entry name" value="Riboflavin kinase-like"/>
    <property type="match status" value="1"/>
</dbReference>
<keyword evidence="9" id="KW-0288">FMN</keyword>
<comment type="catalytic activity">
    <reaction evidence="19">
        <text>FMN + ATP + H(+) = FAD + diphosphate</text>
        <dbReference type="Rhea" id="RHEA:17237"/>
        <dbReference type="ChEBI" id="CHEBI:15378"/>
        <dbReference type="ChEBI" id="CHEBI:30616"/>
        <dbReference type="ChEBI" id="CHEBI:33019"/>
        <dbReference type="ChEBI" id="CHEBI:57692"/>
        <dbReference type="ChEBI" id="CHEBI:58210"/>
        <dbReference type="EC" id="2.7.7.2"/>
    </reaction>
</comment>
<dbReference type="EC" id="2.7.7.2" evidence="6"/>
<dbReference type="InterPro" id="IPR023465">
    <property type="entry name" value="Riboflavin_kinase_dom_sf"/>
</dbReference>
<dbReference type="Proteomes" id="UP000440096">
    <property type="component" value="Unassembled WGS sequence"/>
</dbReference>
<dbReference type="EMBL" id="WMBA01000042">
    <property type="protein sequence ID" value="MTD56999.1"/>
    <property type="molecule type" value="Genomic_DNA"/>
</dbReference>
<dbReference type="GO" id="GO:0005524">
    <property type="term" value="F:ATP binding"/>
    <property type="evidence" value="ECO:0007669"/>
    <property type="project" value="UniProtKB-KW"/>
</dbReference>
<dbReference type="PANTHER" id="PTHR22749">
    <property type="entry name" value="RIBOFLAVIN KINASE/FMN ADENYLYLTRANSFERASE"/>
    <property type="match status" value="1"/>
</dbReference>
<dbReference type="RefSeq" id="WP_154759143.1">
    <property type="nucleotide sequence ID" value="NZ_WMBA01000042.1"/>
</dbReference>
<keyword evidence="11" id="KW-0548">Nucleotidyltransferase</keyword>
<evidence type="ECO:0000256" key="18">
    <source>
        <dbReference type="ARBA" id="ARBA00047880"/>
    </source>
</evidence>
<evidence type="ECO:0000313" key="21">
    <source>
        <dbReference type="EMBL" id="MTD56999.1"/>
    </source>
</evidence>
<dbReference type="GO" id="GO:0009398">
    <property type="term" value="P:FMN biosynthetic process"/>
    <property type="evidence" value="ECO:0007669"/>
    <property type="project" value="TreeGrafter"/>
</dbReference>
<dbReference type="AlphaFoldDB" id="A0A6N7Z5N8"/>
<keyword evidence="22" id="KW-1185">Reference proteome</keyword>
<evidence type="ECO:0000256" key="11">
    <source>
        <dbReference type="ARBA" id="ARBA00022695"/>
    </source>
</evidence>
<keyword evidence="16" id="KW-0511">Multifunctional enzyme</keyword>
<evidence type="ECO:0000256" key="4">
    <source>
        <dbReference type="ARBA" id="ARBA00010214"/>
    </source>
</evidence>
<dbReference type="Gene3D" id="2.40.30.30">
    <property type="entry name" value="Riboflavin kinase-like"/>
    <property type="match status" value="1"/>
</dbReference>
<evidence type="ECO:0000256" key="16">
    <source>
        <dbReference type="ARBA" id="ARBA00023268"/>
    </source>
</evidence>
<dbReference type="InterPro" id="IPR023468">
    <property type="entry name" value="Riboflavin_kinase"/>
</dbReference>
<evidence type="ECO:0000256" key="3">
    <source>
        <dbReference type="ARBA" id="ARBA00005201"/>
    </source>
</evidence>
<organism evidence="21 22">
    <name type="scientific">Amycolatopsis pithecellobii</name>
    <dbReference type="NCBI Taxonomy" id="664692"/>
    <lineage>
        <taxon>Bacteria</taxon>
        <taxon>Bacillati</taxon>
        <taxon>Actinomycetota</taxon>
        <taxon>Actinomycetes</taxon>
        <taxon>Pseudonocardiales</taxon>
        <taxon>Pseudonocardiaceae</taxon>
        <taxon>Amycolatopsis</taxon>
    </lineage>
</organism>
<comment type="catalytic activity">
    <reaction evidence="18">
        <text>riboflavin + ATP = FMN + ADP + H(+)</text>
        <dbReference type="Rhea" id="RHEA:14357"/>
        <dbReference type="ChEBI" id="CHEBI:15378"/>
        <dbReference type="ChEBI" id="CHEBI:30616"/>
        <dbReference type="ChEBI" id="CHEBI:57986"/>
        <dbReference type="ChEBI" id="CHEBI:58210"/>
        <dbReference type="ChEBI" id="CHEBI:456216"/>
        <dbReference type="EC" id="2.7.1.26"/>
    </reaction>
</comment>
<dbReference type="Pfam" id="PF01687">
    <property type="entry name" value="Flavokinase"/>
    <property type="match status" value="1"/>
</dbReference>
<keyword evidence="14" id="KW-0274">FAD</keyword>
<evidence type="ECO:0000256" key="2">
    <source>
        <dbReference type="ARBA" id="ARBA00004726"/>
    </source>
</evidence>
<sequence length="139" mass="15081">MVEILGSVTGAVVHGDGRGKDLGFPTANIGFDGSAPIPADGVYAGHVRILALAGPDDRREFPEPLPALVSVGSNVTFDGTHRTVEAYLLDFDQDLYGCVAEVTVELFLRGQVKFASVAELIEQMRRDEDRGREFFASRR</sequence>
<feature type="domain" description="Riboflavin kinase" evidence="20">
    <location>
        <begin position="4"/>
        <end position="136"/>
    </location>
</feature>
<gene>
    <name evidence="21" type="ORF">GKO32_23930</name>
</gene>
<evidence type="ECO:0000256" key="15">
    <source>
        <dbReference type="ARBA" id="ARBA00022840"/>
    </source>
</evidence>
<dbReference type="EC" id="2.7.1.26" evidence="5"/>
<dbReference type="PANTHER" id="PTHR22749:SF6">
    <property type="entry name" value="RIBOFLAVIN KINASE"/>
    <property type="match status" value="1"/>
</dbReference>
<dbReference type="GO" id="GO:0008531">
    <property type="term" value="F:riboflavin kinase activity"/>
    <property type="evidence" value="ECO:0007669"/>
    <property type="project" value="UniProtKB-EC"/>
</dbReference>
<evidence type="ECO:0000256" key="9">
    <source>
        <dbReference type="ARBA" id="ARBA00022643"/>
    </source>
</evidence>
<dbReference type="GO" id="GO:0003919">
    <property type="term" value="F:FMN adenylyltransferase activity"/>
    <property type="evidence" value="ECO:0007669"/>
    <property type="project" value="UniProtKB-EC"/>
</dbReference>
<dbReference type="InterPro" id="IPR015865">
    <property type="entry name" value="Riboflavin_kinase_bac/euk"/>
</dbReference>
<evidence type="ECO:0000256" key="13">
    <source>
        <dbReference type="ARBA" id="ARBA00022777"/>
    </source>
</evidence>
<comment type="caution">
    <text evidence="21">The sequence shown here is derived from an EMBL/GenBank/DDBJ whole genome shotgun (WGS) entry which is preliminary data.</text>
</comment>
<evidence type="ECO:0000256" key="17">
    <source>
        <dbReference type="ARBA" id="ARBA00032176"/>
    </source>
</evidence>
<accession>A0A6N7Z5N8</accession>
<dbReference type="SMART" id="SM00904">
    <property type="entry name" value="Flavokinase"/>
    <property type="match status" value="1"/>
</dbReference>
<dbReference type="GO" id="GO:0009231">
    <property type="term" value="P:riboflavin biosynthetic process"/>
    <property type="evidence" value="ECO:0007669"/>
    <property type="project" value="InterPro"/>
</dbReference>
<evidence type="ECO:0000256" key="6">
    <source>
        <dbReference type="ARBA" id="ARBA00012393"/>
    </source>
</evidence>
<evidence type="ECO:0000256" key="14">
    <source>
        <dbReference type="ARBA" id="ARBA00022827"/>
    </source>
</evidence>
<name>A0A6N7Z5N8_9PSEU</name>
<comment type="pathway">
    <text evidence="2">Cofactor biosynthesis; FAD biosynthesis; FAD from FMN: step 1/1.</text>
</comment>
<evidence type="ECO:0000313" key="22">
    <source>
        <dbReference type="Proteomes" id="UP000440096"/>
    </source>
</evidence>
<keyword evidence="8" id="KW-0285">Flavoprotein</keyword>
<evidence type="ECO:0000256" key="10">
    <source>
        <dbReference type="ARBA" id="ARBA00022679"/>
    </source>
</evidence>
<proteinExistence type="inferred from homology"/>